<evidence type="ECO:0000313" key="6">
    <source>
        <dbReference type="Proteomes" id="UP000820818"/>
    </source>
</evidence>
<dbReference type="GO" id="GO:0008270">
    <property type="term" value="F:zinc ion binding"/>
    <property type="evidence" value="ECO:0007669"/>
    <property type="project" value="UniProtKB-KW"/>
</dbReference>
<dbReference type="Pfam" id="PF13920">
    <property type="entry name" value="zf-C3HC4_3"/>
    <property type="match status" value="1"/>
</dbReference>
<evidence type="ECO:0000256" key="1">
    <source>
        <dbReference type="ARBA" id="ARBA00022771"/>
    </source>
</evidence>
<dbReference type="InterPro" id="IPR013083">
    <property type="entry name" value="Znf_RING/FYVE/PHD"/>
</dbReference>
<accession>A0AAD5PMW6</accession>
<dbReference type="InterPro" id="IPR001841">
    <property type="entry name" value="Znf_RING"/>
</dbReference>
<comment type="caution">
    <text evidence="5">The sequence shown here is derived from an EMBL/GenBank/DDBJ whole genome shotgun (WGS) entry which is preliminary data.</text>
</comment>
<gene>
    <name evidence="5" type="ORF">GHT06_004491</name>
</gene>
<dbReference type="SUPFAM" id="SSF57850">
    <property type="entry name" value="RING/U-box"/>
    <property type="match status" value="1"/>
</dbReference>
<evidence type="ECO:0000256" key="2">
    <source>
        <dbReference type="ARBA" id="ARBA00022833"/>
    </source>
</evidence>
<feature type="domain" description="RING-type" evidence="4">
    <location>
        <begin position="107"/>
        <end position="144"/>
    </location>
</feature>
<keyword evidence="6" id="KW-1185">Reference proteome</keyword>
<organism evidence="5 6">
    <name type="scientific">Daphnia sinensis</name>
    <dbReference type="NCBI Taxonomy" id="1820382"/>
    <lineage>
        <taxon>Eukaryota</taxon>
        <taxon>Metazoa</taxon>
        <taxon>Ecdysozoa</taxon>
        <taxon>Arthropoda</taxon>
        <taxon>Crustacea</taxon>
        <taxon>Branchiopoda</taxon>
        <taxon>Diplostraca</taxon>
        <taxon>Cladocera</taxon>
        <taxon>Anomopoda</taxon>
        <taxon>Daphniidae</taxon>
        <taxon>Daphnia</taxon>
        <taxon>Daphnia similis group</taxon>
    </lineage>
</organism>
<dbReference type="Proteomes" id="UP000820818">
    <property type="component" value="Unassembled WGS sequence"/>
</dbReference>
<sequence length="156" mass="17383">MGHPKVPIAEPVAKEHPVPEVEVQPLVAAVVRRRDRPRRNPHPIAVQPVAEGHPLPEVEAQPLIAPLVRRRGRPRRNPLPIAEPPVALPIAADEVPLVVAAPHNIRCAVCLFNAVNRVFVPCDQTFCSECVERFTRNYPCPQCRTPFQTAMVFFLP</sequence>
<keyword evidence="1 3" id="KW-0863">Zinc-finger</keyword>
<evidence type="ECO:0000256" key="3">
    <source>
        <dbReference type="PROSITE-ProRule" id="PRU00175"/>
    </source>
</evidence>
<keyword evidence="1 3" id="KW-0479">Metal-binding</keyword>
<name>A0AAD5PMW6_9CRUS</name>
<proteinExistence type="predicted"/>
<evidence type="ECO:0000259" key="4">
    <source>
        <dbReference type="PROSITE" id="PS50089"/>
    </source>
</evidence>
<evidence type="ECO:0000313" key="5">
    <source>
        <dbReference type="EMBL" id="KAI9551233.1"/>
    </source>
</evidence>
<dbReference type="AlphaFoldDB" id="A0AAD5PMW6"/>
<reference evidence="5" key="1">
    <citation type="submission" date="2022-05" db="EMBL/GenBank/DDBJ databases">
        <title>A multi-omics perspective on studying reproductive biology in Daphnia sinensis.</title>
        <authorList>
            <person name="Jia J."/>
        </authorList>
    </citation>
    <scope>NUCLEOTIDE SEQUENCE</scope>
    <source>
        <strain evidence="5">WSL</strain>
    </source>
</reference>
<dbReference type="PROSITE" id="PS50089">
    <property type="entry name" value="ZF_RING_2"/>
    <property type="match status" value="1"/>
</dbReference>
<keyword evidence="2" id="KW-0862">Zinc</keyword>
<protein>
    <recommendedName>
        <fullName evidence="4">RING-type domain-containing protein</fullName>
    </recommendedName>
</protein>
<dbReference type="Gene3D" id="3.30.40.10">
    <property type="entry name" value="Zinc/RING finger domain, C3HC4 (zinc finger)"/>
    <property type="match status" value="1"/>
</dbReference>
<dbReference type="EMBL" id="WJBH02000028">
    <property type="protein sequence ID" value="KAI9551233.1"/>
    <property type="molecule type" value="Genomic_DNA"/>
</dbReference>